<dbReference type="EMBL" id="BNCP01000009">
    <property type="protein sequence ID" value="GIL76648.1"/>
    <property type="molecule type" value="Genomic_DNA"/>
</dbReference>
<protein>
    <submittedName>
        <fullName evidence="2">Uncharacterized protein</fullName>
    </submittedName>
</protein>
<evidence type="ECO:0000313" key="2">
    <source>
        <dbReference type="EMBL" id="GIL76648.1"/>
    </source>
</evidence>
<feature type="region of interest" description="Disordered" evidence="1">
    <location>
        <begin position="90"/>
        <end position="165"/>
    </location>
</feature>
<reference evidence="2" key="1">
    <citation type="journal article" date="2021" name="Proc. Natl. Acad. Sci. U.S.A.">
        <title>Three genomes in the algal genus Volvox reveal the fate of a haploid sex-determining region after a transition to homothallism.</title>
        <authorList>
            <person name="Yamamoto K."/>
            <person name="Hamaji T."/>
            <person name="Kawai-Toyooka H."/>
            <person name="Matsuzaki R."/>
            <person name="Takahashi F."/>
            <person name="Nishimura Y."/>
            <person name="Kawachi M."/>
            <person name="Noguchi H."/>
            <person name="Minakuchi Y."/>
            <person name="Umen J.G."/>
            <person name="Toyoda A."/>
            <person name="Nozaki H."/>
        </authorList>
    </citation>
    <scope>NUCLEOTIDE SEQUENCE</scope>
    <source>
        <strain evidence="2">NIES-3786</strain>
    </source>
</reference>
<evidence type="ECO:0000313" key="3">
    <source>
        <dbReference type="Proteomes" id="UP000747110"/>
    </source>
</evidence>
<evidence type="ECO:0000256" key="1">
    <source>
        <dbReference type="SAM" id="MobiDB-lite"/>
    </source>
</evidence>
<dbReference type="Proteomes" id="UP000747110">
    <property type="component" value="Unassembled WGS sequence"/>
</dbReference>
<dbReference type="PANTHER" id="PTHR22797">
    <property type="entry name" value="CARD6/NUCLEOLAR PROTEIN 3"/>
    <property type="match status" value="1"/>
</dbReference>
<proteinExistence type="predicted"/>
<sequence>MLHASTKTSAIFLAWISSRQERPFNPIPQSISRFTSFSYFPAPPLPPVRLEQRIRRKGFVAVRKAVHSHGVLEGGPGGLCVTRPQPRHHGACRHVSNGPGRSLWGDEEAKPSQAKPSQAKPSQAKPSQAKPSQAKPSQAKPSQAKPSQAKPSQAKSLAKRDRGAFATDSGVRLNWALRLRCLVIGLTQQRVRLRQPTA</sequence>
<keyword evidence="3" id="KW-1185">Reference proteome</keyword>
<organism evidence="2 3">
    <name type="scientific">Volvox reticuliferus</name>
    <dbReference type="NCBI Taxonomy" id="1737510"/>
    <lineage>
        <taxon>Eukaryota</taxon>
        <taxon>Viridiplantae</taxon>
        <taxon>Chlorophyta</taxon>
        <taxon>core chlorophytes</taxon>
        <taxon>Chlorophyceae</taxon>
        <taxon>CS clade</taxon>
        <taxon>Chlamydomonadales</taxon>
        <taxon>Volvocaceae</taxon>
        <taxon>Volvox</taxon>
    </lineage>
</organism>
<accession>A0A8J4C8A0</accession>
<dbReference type="OrthoDB" id="7474137at2759"/>
<dbReference type="AlphaFoldDB" id="A0A8J4C8A0"/>
<name>A0A8J4C8A0_9CHLO</name>
<dbReference type="InterPro" id="IPR052685">
    <property type="entry name" value="Apoptosis_Repressor_CARD"/>
</dbReference>
<gene>
    <name evidence="2" type="ORF">Vretifemale_6212</name>
</gene>
<dbReference type="PANTHER" id="PTHR22797:SF36">
    <property type="entry name" value="CASPASE RECRUITMENT DOMAIN-CONTAINING PROTEIN 6"/>
    <property type="match status" value="1"/>
</dbReference>
<feature type="compositionally biased region" description="Polar residues" evidence="1">
    <location>
        <begin position="114"/>
        <end position="155"/>
    </location>
</feature>
<comment type="caution">
    <text evidence="2">The sequence shown here is derived from an EMBL/GenBank/DDBJ whole genome shotgun (WGS) entry which is preliminary data.</text>
</comment>